<dbReference type="AlphaFoldDB" id="A0A0F8VSC0"/>
<organism evidence="2">
    <name type="scientific">marine sediment metagenome</name>
    <dbReference type="NCBI Taxonomy" id="412755"/>
    <lineage>
        <taxon>unclassified sequences</taxon>
        <taxon>metagenomes</taxon>
        <taxon>ecological metagenomes</taxon>
    </lineage>
</organism>
<feature type="region of interest" description="Disordered" evidence="1">
    <location>
        <begin position="1"/>
        <end position="20"/>
    </location>
</feature>
<evidence type="ECO:0008006" key="3">
    <source>
        <dbReference type="Google" id="ProtNLM"/>
    </source>
</evidence>
<proteinExistence type="predicted"/>
<reference evidence="2" key="1">
    <citation type="journal article" date="2015" name="Nature">
        <title>Complex archaea that bridge the gap between prokaryotes and eukaryotes.</title>
        <authorList>
            <person name="Spang A."/>
            <person name="Saw J.H."/>
            <person name="Jorgensen S.L."/>
            <person name="Zaremba-Niedzwiedzka K."/>
            <person name="Martijn J."/>
            <person name="Lind A.E."/>
            <person name="van Eijk R."/>
            <person name="Schleper C."/>
            <person name="Guy L."/>
            <person name="Ettema T.J."/>
        </authorList>
    </citation>
    <scope>NUCLEOTIDE SEQUENCE</scope>
</reference>
<comment type="caution">
    <text evidence="2">The sequence shown here is derived from an EMBL/GenBank/DDBJ whole genome shotgun (WGS) entry which is preliminary data.</text>
</comment>
<feature type="compositionally biased region" description="Basic and acidic residues" evidence="1">
    <location>
        <begin position="1"/>
        <end position="11"/>
    </location>
</feature>
<dbReference type="EMBL" id="LAZR01069688">
    <property type="protein sequence ID" value="KKK47222.1"/>
    <property type="molecule type" value="Genomic_DNA"/>
</dbReference>
<accession>A0A0F8VSC0</accession>
<dbReference type="InterPro" id="IPR029058">
    <property type="entry name" value="AB_hydrolase_fold"/>
</dbReference>
<sequence>MMAEDVRRVADGEPPSPGSALEEMRLDAQALVDWLDSHDVADAVERMGSKPLLLIHARGDEVVPYSHSEELYRRAAEPKRLLLLESGHHRSLQHDAEIQGETLRWLARAM</sequence>
<evidence type="ECO:0000256" key="1">
    <source>
        <dbReference type="SAM" id="MobiDB-lite"/>
    </source>
</evidence>
<gene>
    <name evidence="2" type="ORF">LCGC14_3157380</name>
</gene>
<evidence type="ECO:0000313" key="2">
    <source>
        <dbReference type="EMBL" id="KKK47222.1"/>
    </source>
</evidence>
<name>A0A0F8VSC0_9ZZZZ</name>
<dbReference type="SUPFAM" id="SSF53474">
    <property type="entry name" value="alpha/beta-Hydrolases"/>
    <property type="match status" value="1"/>
</dbReference>
<protein>
    <recommendedName>
        <fullName evidence="3">Serine aminopeptidase S33 domain-containing protein</fullName>
    </recommendedName>
</protein>
<dbReference type="Gene3D" id="3.40.50.1820">
    <property type="entry name" value="alpha/beta hydrolase"/>
    <property type="match status" value="1"/>
</dbReference>